<organism evidence="2 3">
    <name type="scientific">Musa acuminata subsp. malaccensis</name>
    <name type="common">Wild banana</name>
    <name type="synonym">Musa malaccensis</name>
    <dbReference type="NCBI Taxonomy" id="214687"/>
    <lineage>
        <taxon>Eukaryota</taxon>
        <taxon>Viridiplantae</taxon>
        <taxon>Streptophyta</taxon>
        <taxon>Embryophyta</taxon>
        <taxon>Tracheophyta</taxon>
        <taxon>Spermatophyta</taxon>
        <taxon>Magnoliopsida</taxon>
        <taxon>Liliopsida</taxon>
        <taxon>Zingiberales</taxon>
        <taxon>Musaceae</taxon>
        <taxon>Musa</taxon>
    </lineage>
</organism>
<evidence type="ECO:0000313" key="3">
    <source>
        <dbReference type="Proteomes" id="UP000012960"/>
    </source>
</evidence>
<dbReference type="EnsemblPlants" id="Ma10_t29810.1">
    <property type="protein sequence ID" value="Ma10_p29810.1"/>
    <property type="gene ID" value="Ma10_g29810"/>
</dbReference>
<proteinExistence type="predicted"/>
<name>A0A804L1T5_MUSAM</name>
<reference evidence="2" key="2">
    <citation type="submission" date="2021-05" db="UniProtKB">
        <authorList>
            <consortium name="EnsemblPlants"/>
        </authorList>
    </citation>
    <scope>IDENTIFICATION</scope>
    <source>
        <strain evidence="2">subsp. malaccensis</strain>
    </source>
</reference>
<reference evidence="1" key="1">
    <citation type="submission" date="2021-03" db="EMBL/GenBank/DDBJ databases">
        <authorList>
            <consortium name="Genoscope - CEA"/>
            <person name="William W."/>
        </authorList>
    </citation>
    <scope>NUCLEOTIDE SEQUENCE</scope>
    <source>
        <strain evidence="1">Doubled-haploid Pahang</strain>
    </source>
</reference>
<evidence type="ECO:0000313" key="1">
    <source>
        <dbReference type="EMBL" id="CAG1854992.1"/>
    </source>
</evidence>
<accession>A0A804L1T5</accession>
<dbReference type="AlphaFoldDB" id="A0A804L1T5"/>
<sequence>MRQLYAVNYLLCSASFPFSKKKRKNSTVLINSLIVLDPFPTNIFS</sequence>
<evidence type="ECO:0000313" key="2">
    <source>
        <dbReference type="EnsemblPlants" id="Ma10_p29810.1"/>
    </source>
</evidence>
<dbReference type="Gramene" id="Ma10_t29810.1">
    <property type="protein sequence ID" value="Ma10_p29810.1"/>
    <property type="gene ID" value="Ma10_g29810"/>
</dbReference>
<dbReference type="InParanoid" id="A0A804L1T5"/>
<gene>
    <name evidence="1" type="ORF">GSMUA_332180.1</name>
</gene>
<dbReference type="Proteomes" id="UP000012960">
    <property type="component" value="Unplaced"/>
</dbReference>
<keyword evidence="3" id="KW-1185">Reference proteome</keyword>
<dbReference type="EMBL" id="HG996476">
    <property type="protein sequence ID" value="CAG1854992.1"/>
    <property type="molecule type" value="Genomic_DNA"/>
</dbReference>
<protein>
    <submittedName>
        <fullName evidence="1">(wild Malaysian banana) hypothetical protein</fullName>
    </submittedName>
</protein>